<organism evidence="7 8">
    <name type="scientific">Penicillium arizonense</name>
    <dbReference type="NCBI Taxonomy" id="1835702"/>
    <lineage>
        <taxon>Eukaryota</taxon>
        <taxon>Fungi</taxon>
        <taxon>Dikarya</taxon>
        <taxon>Ascomycota</taxon>
        <taxon>Pezizomycotina</taxon>
        <taxon>Eurotiomycetes</taxon>
        <taxon>Eurotiomycetidae</taxon>
        <taxon>Eurotiales</taxon>
        <taxon>Aspergillaceae</taxon>
        <taxon>Penicillium</taxon>
    </lineage>
</organism>
<evidence type="ECO:0000256" key="6">
    <source>
        <dbReference type="ARBA" id="ARBA00023004"/>
    </source>
</evidence>
<dbReference type="Pfam" id="PF05721">
    <property type="entry name" value="PhyH"/>
    <property type="match status" value="1"/>
</dbReference>
<name>A0A1F5LH35_PENAI</name>
<protein>
    <recommendedName>
        <fullName evidence="9">Phytanoyl-CoA dioxygenase</fullName>
    </recommendedName>
</protein>
<dbReference type="SUPFAM" id="SSF51197">
    <property type="entry name" value="Clavaminate synthase-like"/>
    <property type="match status" value="1"/>
</dbReference>
<sequence length="298" mass="33244">MQRLSATADFDAIFQAFQEDGGVIIKGLLSPSEVASFNREIQPAMDKLYTRTIQNDDKAVKIMGDNRTKRFNNAVCESETFRRTIIEKDLVHKMSDAALNQHSGTGYWLSSTQVIELEPGAPAQFLHRDQEMIRFWNSLGPSAPEAMMNCFVALTPFTEANGATRLVLGSHRWPKFVGCREPGFEGYEGVESVPLEMDTGDCFFMSAKLLHGGGHNSTTTEKRRGLSITLIRHDLTPYQAYAVTTPLDIVASLSFRAQGLYGFRSPHWAEDNWCYSSWAADEVDVGTRLGLPTNGYKN</sequence>
<proteinExistence type="inferred from homology"/>
<keyword evidence="3" id="KW-0479">Metal-binding</keyword>
<dbReference type="AlphaFoldDB" id="A0A1F5LH35"/>
<evidence type="ECO:0000256" key="4">
    <source>
        <dbReference type="ARBA" id="ARBA00022964"/>
    </source>
</evidence>
<evidence type="ECO:0008006" key="9">
    <source>
        <dbReference type="Google" id="ProtNLM"/>
    </source>
</evidence>
<dbReference type="PANTHER" id="PTHR20883:SF19">
    <property type="entry name" value="MULTIFUNCTIONAL DIOXYGENASE AUSE"/>
    <property type="match status" value="1"/>
</dbReference>
<dbReference type="STRING" id="1835702.A0A1F5LH35"/>
<dbReference type="GO" id="GO:0046872">
    <property type="term" value="F:metal ion binding"/>
    <property type="evidence" value="ECO:0007669"/>
    <property type="project" value="UniProtKB-KW"/>
</dbReference>
<dbReference type="InterPro" id="IPR008775">
    <property type="entry name" value="Phytyl_CoA_dOase-like"/>
</dbReference>
<evidence type="ECO:0000313" key="8">
    <source>
        <dbReference type="Proteomes" id="UP000177622"/>
    </source>
</evidence>
<dbReference type="GO" id="GO:0051213">
    <property type="term" value="F:dioxygenase activity"/>
    <property type="evidence" value="ECO:0007669"/>
    <property type="project" value="UniProtKB-KW"/>
</dbReference>
<evidence type="ECO:0000313" key="7">
    <source>
        <dbReference type="EMBL" id="OGE52386.1"/>
    </source>
</evidence>
<evidence type="ECO:0000256" key="3">
    <source>
        <dbReference type="ARBA" id="ARBA00022723"/>
    </source>
</evidence>
<dbReference type="PANTHER" id="PTHR20883">
    <property type="entry name" value="PHYTANOYL-COA DIOXYGENASE DOMAIN CONTAINING 1"/>
    <property type="match status" value="1"/>
</dbReference>
<dbReference type="EMBL" id="LXJU01000010">
    <property type="protein sequence ID" value="OGE52386.1"/>
    <property type="molecule type" value="Genomic_DNA"/>
</dbReference>
<keyword evidence="4" id="KW-0223">Dioxygenase</keyword>
<gene>
    <name evidence="7" type="ORF">PENARI_c010G00532</name>
</gene>
<dbReference type="Gene3D" id="2.60.120.620">
    <property type="entry name" value="q2cbj1_9rhob like domain"/>
    <property type="match status" value="1"/>
</dbReference>
<dbReference type="GeneID" id="34576839"/>
<comment type="similarity">
    <text evidence="2">Belongs to the PhyH family.</text>
</comment>
<dbReference type="Proteomes" id="UP000177622">
    <property type="component" value="Unassembled WGS sequence"/>
</dbReference>
<evidence type="ECO:0000256" key="2">
    <source>
        <dbReference type="ARBA" id="ARBA00005830"/>
    </source>
</evidence>
<comment type="cofactor">
    <cofactor evidence="1">
        <name>Fe cation</name>
        <dbReference type="ChEBI" id="CHEBI:24875"/>
    </cofactor>
</comment>
<keyword evidence="6" id="KW-0408">Iron</keyword>
<accession>A0A1F5LH35</accession>
<reference evidence="7 8" key="1">
    <citation type="journal article" date="2016" name="Sci. Rep.">
        <title>Penicillium arizonense, a new, genome sequenced fungal species, reveals a high chemical diversity in secreted metabolites.</title>
        <authorList>
            <person name="Grijseels S."/>
            <person name="Nielsen J.C."/>
            <person name="Randelovic M."/>
            <person name="Nielsen J."/>
            <person name="Nielsen K.F."/>
            <person name="Workman M."/>
            <person name="Frisvad J.C."/>
        </authorList>
    </citation>
    <scope>NUCLEOTIDE SEQUENCE [LARGE SCALE GENOMIC DNA]</scope>
    <source>
        <strain evidence="7 8">CBS 141311</strain>
    </source>
</reference>
<dbReference type="OrthoDB" id="445007at2759"/>
<dbReference type="RefSeq" id="XP_022487828.1">
    <property type="nucleotide sequence ID" value="XM_022632105.1"/>
</dbReference>
<evidence type="ECO:0000256" key="1">
    <source>
        <dbReference type="ARBA" id="ARBA00001962"/>
    </source>
</evidence>
<keyword evidence="8" id="KW-1185">Reference proteome</keyword>
<comment type="caution">
    <text evidence="7">The sequence shown here is derived from an EMBL/GenBank/DDBJ whole genome shotgun (WGS) entry which is preliminary data.</text>
</comment>
<evidence type="ECO:0000256" key="5">
    <source>
        <dbReference type="ARBA" id="ARBA00023002"/>
    </source>
</evidence>
<keyword evidence="5" id="KW-0560">Oxidoreductase</keyword>